<reference evidence="2 3" key="1">
    <citation type="journal article" date="2016" name="Front. Microbiol.">
        <title>Comparative Genomics Analysis of Streptomyces Species Reveals Their Adaptation to the Marine Environment and Their Diversity at the Genomic Level.</title>
        <authorList>
            <person name="Tian X."/>
            <person name="Zhang Z."/>
            <person name="Yang T."/>
            <person name="Chen M."/>
            <person name="Li J."/>
            <person name="Chen F."/>
            <person name="Yang J."/>
            <person name="Li W."/>
            <person name="Zhang B."/>
            <person name="Zhang Z."/>
            <person name="Wu J."/>
            <person name="Zhang C."/>
            <person name="Long L."/>
            <person name="Xiao J."/>
        </authorList>
    </citation>
    <scope>NUCLEOTIDE SEQUENCE [LARGE SCALE GENOMIC DNA]</scope>
    <source>
        <strain evidence="2 3">SCSIO 10429</strain>
    </source>
</reference>
<proteinExistence type="predicted"/>
<dbReference type="AlphaFoldDB" id="A0A1E7L051"/>
<feature type="domain" description="N-acetyltransferase" evidence="1">
    <location>
        <begin position="1"/>
        <end position="141"/>
    </location>
</feature>
<dbReference type="GO" id="GO:0016747">
    <property type="term" value="F:acyltransferase activity, transferring groups other than amino-acyl groups"/>
    <property type="evidence" value="ECO:0007669"/>
    <property type="project" value="InterPro"/>
</dbReference>
<evidence type="ECO:0000259" key="1">
    <source>
        <dbReference type="PROSITE" id="PS51186"/>
    </source>
</evidence>
<dbReference type="Proteomes" id="UP000176005">
    <property type="component" value="Unassembled WGS sequence"/>
</dbReference>
<sequence>MQTPTVSVTDTPEARDIAVISRGLDEFNEGRAGAGDQRDLAVLVRDPESGEVLGGLSGRTSLGLLFVDTFHLPSALRGSGLGSEILRAAEDEARRRGCVNAVLYTLSFQAPDFYRRQGWQVFGEIPCRPPGTSRVFLTKEL</sequence>
<dbReference type="EMBL" id="LJGW01000362">
    <property type="protein sequence ID" value="OEV09545.1"/>
    <property type="molecule type" value="Genomic_DNA"/>
</dbReference>
<protein>
    <submittedName>
        <fullName evidence="2">GCN5 family acetyltransferase</fullName>
    </submittedName>
</protein>
<dbReference type="PATRIC" id="fig|518642.10.peg.5257"/>
<accession>A0A1E7L051</accession>
<dbReference type="Pfam" id="PF00583">
    <property type="entry name" value="Acetyltransf_1"/>
    <property type="match status" value="1"/>
</dbReference>
<evidence type="ECO:0000313" key="2">
    <source>
        <dbReference type="EMBL" id="OEV09545.1"/>
    </source>
</evidence>
<organism evidence="2 3">
    <name type="scientific">Streptomyces nanshensis</name>
    <dbReference type="NCBI Taxonomy" id="518642"/>
    <lineage>
        <taxon>Bacteria</taxon>
        <taxon>Bacillati</taxon>
        <taxon>Actinomycetota</taxon>
        <taxon>Actinomycetes</taxon>
        <taxon>Kitasatosporales</taxon>
        <taxon>Streptomycetaceae</taxon>
        <taxon>Streptomyces</taxon>
    </lineage>
</organism>
<gene>
    <name evidence="2" type="ORF">AN218_21555</name>
</gene>
<dbReference type="PROSITE" id="PS51186">
    <property type="entry name" value="GNAT"/>
    <property type="match status" value="1"/>
</dbReference>
<name>A0A1E7L051_9ACTN</name>
<dbReference type="SUPFAM" id="SSF55729">
    <property type="entry name" value="Acyl-CoA N-acyltransferases (Nat)"/>
    <property type="match status" value="1"/>
</dbReference>
<dbReference type="InterPro" id="IPR000182">
    <property type="entry name" value="GNAT_dom"/>
</dbReference>
<dbReference type="RefSeq" id="WP_070018555.1">
    <property type="nucleotide sequence ID" value="NZ_LJGW01000362.1"/>
</dbReference>
<dbReference type="Gene3D" id="3.40.630.30">
    <property type="match status" value="1"/>
</dbReference>
<keyword evidence="2" id="KW-0808">Transferase</keyword>
<dbReference type="CDD" id="cd04301">
    <property type="entry name" value="NAT_SF"/>
    <property type="match status" value="1"/>
</dbReference>
<keyword evidence="3" id="KW-1185">Reference proteome</keyword>
<evidence type="ECO:0000313" key="3">
    <source>
        <dbReference type="Proteomes" id="UP000176005"/>
    </source>
</evidence>
<dbReference type="InterPro" id="IPR016181">
    <property type="entry name" value="Acyl_CoA_acyltransferase"/>
</dbReference>
<comment type="caution">
    <text evidence="2">The sequence shown here is derived from an EMBL/GenBank/DDBJ whole genome shotgun (WGS) entry which is preliminary data.</text>
</comment>